<sequence>MITVSFAFPLVCLTGEWWLGDIGQTTSLGFYEDCVISAVGYFSSMWNKGISFQEDSSRYKMPVLGQEERGASIDLTWRPVLGQEERGAERPLRLFLS</sequence>
<evidence type="ECO:0000313" key="2">
    <source>
        <dbReference type="Proteomes" id="UP000887013"/>
    </source>
</evidence>
<protein>
    <submittedName>
        <fullName evidence="1">Uncharacterized protein</fullName>
    </submittedName>
</protein>
<evidence type="ECO:0000313" key="1">
    <source>
        <dbReference type="EMBL" id="GFU43375.1"/>
    </source>
</evidence>
<keyword evidence="2" id="KW-1185">Reference proteome</keyword>
<comment type="caution">
    <text evidence="1">The sequence shown here is derived from an EMBL/GenBank/DDBJ whole genome shotgun (WGS) entry which is preliminary data.</text>
</comment>
<gene>
    <name evidence="1" type="ORF">NPIL_526971</name>
</gene>
<dbReference type="Proteomes" id="UP000887013">
    <property type="component" value="Unassembled WGS sequence"/>
</dbReference>
<reference evidence="1" key="1">
    <citation type="submission" date="2020-08" db="EMBL/GenBank/DDBJ databases">
        <title>Multicomponent nature underlies the extraordinary mechanical properties of spider dragline silk.</title>
        <authorList>
            <person name="Kono N."/>
            <person name="Nakamura H."/>
            <person name="Mori M."/>
            <person name="Yoshida Y."/>
            <person name="Ohtoshi R."/>
            <person name="Malay A.D."/>
            <person name="Moran D.A.P."/>
            <person name="Tomita M."/>
            <person name="Numata K."/>
            <person name="Arakawa K."/>
        </authorList>
    </citation>
    <scope>NUCLEOTIDE SEQUENCE</scope>
</reference>
<organism evidence="1 2">
    <name type="scientific">Nephila pilipes</name>
    <name type="common">Giant wood spider</name>
    <name type="synonym">Nephila maculata</name>
    <dbReference type="NCBI Taxonomy" id="299642"/>
    <lineage>
        <taxon>Eukaryota</taxon>
        <taxon>Metazoa</taxon>
        <taxon>Ecdysozoa</taxon>
        <taxon>Arthropoda</taxon>
        <taxon>Chelicerata</taxon>
        <taxon>Arachnida</taxon>
        <taxon>Araneae</taxon>
        <taxon>Araneomorphae</taxon>
        <taxon>Entelegynae</taxon>
        <taxon>Araneoidea</taxon>
        <taxon>Nephilidae</taxon>
        <taxon>Nephila</taxon>
    </lineage>
</organism>
<name>A0A8X6URQ4_NEPPI</name>
<accession>A0A8X6URQ4</accession>
<proteinExistence type="predicted"/>
<dbReference type="EMBL" id="BMAW01132391">
    <property type="protein sequence ID" value="GFU43375.1"/>
    <property type="molecule type" value="Genomic_DNA"/>
</dbReference>
<dbReference type="AlphaFoldDB" id="A0A8X6URQ4"/>